<keyword evidence="3" id="KW-1185">Reference proteome</keyword>
<proteinExistence type="predicted"/>
<dbReference type="EMBL" id="JACIHP010000002">
    <property type="protein sequence ID" value="MBB4491422.1"/>
    <property type="molecule type" value="Genomic_DNA"/>
</dbReference>
<gene>
    <name evidence="2" type="ORF">GGE40_003253</name>
</gene>
<protein>
    <recommendedName>
        <fullName evidence="4">Transmembrane protein</fullName>
    </recommendedName>
</protein>
<dbReference type="Proteomes" id="UP000534590">
    <property type="component" value="Unassembled WGS sequence"/>
</dbReference>
<accession>A0ABR6J901</accession>
<evidence type="ECO:0000256" key="1">
    <source>
        <dbReference type="SAM" id="Phobius"/>
    </source>
</evidence>
<comment type="caution">
    <text evidence="2">The sequence shown here is derived from an EMBL/GenBank/DDBJ whole genome shotgun (WGS) entry which is preliminary data.</text>
</comment>
<reference evidence="2 3" key="1">
    <citation type="submission" date="2020-08" db="EMBL/GenBank/DDBJ databases">
        <title>Genomic Encyclopedia of Type Strains, Phase IV (KMG-V): Genome sequencing to study the core and pangenomes of soil and plant-associated prokaryotes.</title>
        <authorList>
            <person name="Whitman W."/>
        </authorList>
    </citation>
    <scope>NUCLEOTIDE SEQUENCE [LARGE SCALE GENOMIC DNA]</scope>
    <source>
        <strain evidence="2 3">SEMIA 461</strain>
    </source>
</reference>
<keyword evidence="1" id="KW-0812">Transmembrane</keyword>
<feature type="transmembrane region" description="Helical" evidence="1">
    <location>
        <begin position="7"/>
        <end position="23"/>
    </location>
</feature>
<keyword evidence="1" id="KW-1133">Transmembrane helix</keyword>
<evidence type="ECO:0008006" key="4">
    <source>
        <dbReference type="Google" id="ProtNLM"/>
    </source>
</evidence>
<sequence>MLALRILGFPIALAAFAILYVIATKAPEAVEVTNIILWLLLPVIVIAKLGQKLLNRKQEN</sequence>
<evidence type="ECO:0000313" key="2">
    <source>
        <dbReference type="EMBL" id="MBB4491422.1"/>
    </source>
</evidence>
<keyword evidence="1" id="KW-0472">Membrane</keyword>
<dbReference type="RefSeq" id="WP_135521540.1">
    <property type="nucleotide sequence ID" value="NZ_JACIGN010000002.1"/>
</dbReference>
<evidence type="ECO:0000313" key="3">
    <source>
        <dbReference type="Proteomes" id="UP000534590"/>
    </source>
</evidence>
<name>A0ABR6J901_AGRRD</name>
<organism evidence="2 3">
    <name type="scientific">Agrobacterium radiobacter</name>
    <dbReference type="NCBI Taxonomy" id="362"/>
    <lineage>
        <taxon>Bacteria</taxon>
        <taxon>Pseudomonadati</taxon>
        <taxon>Pseudomonadota</taxon>
        <taxon>Alphaproteobacteria</taxon>
        <taxon>Hyphomicrobiales</taxon>
        <taxon>Rhizobiaceae</taxon>
        <taxon>Rhizobium/Agrobacterium group</taxon>
        <taxon>Agrobacterium</taxon>
        <taxon>Agrobacterium tumefaciens complex</taxon>
    </lineage>
</organism>
<feature type="transmembrane region" description="Helical" evidence="1">
    <location>
        <begin position="35"/>
        <end position="54"/>
    </location>
</feature>